<reference evidence="3" key="1">
    <citation type="submission" date="2023-07" db="EMBL/GenBank/DDBJ databases">
        <title>Defluviimonas sediminis sp. nov., isolated from mangrove sediment.</title>
        <authorList>
            <person name="Liu L."/>
            <person name="Li J."/>
            <person name="Huang Y."/>
            <person name="Pan J."/>
            <person name="Li M."/>
        </authorList>
    </citation>
    <scope>NUCLEOTIDE SEQUENCE [LARGE SCALE GENOMIC DNA]</scope>
    <source>
        <strain evidence="3">FT324</strain>
    </source>
</reference>
<dbReference type="Proteomes" id="UP001205601">
    <property type="component" value="Unassembled WGS sequence"/>
</dbReference>
<accession>A0ABT2NQL2</accession>
<sequence length="356" mass="38023">MGWLVVASHARGRKVAQGRPKHRLLSSGSLIWELDFATLRPAPQLIYRARTATASIDLNILRQDRAHVILRAGDQFCQVATGFDRTAARGALRLTLRWDCISGETTLTAENLAQGTLRQQVVDQVPALAAEELSNLARQWDVRNPALVWHAAADHLHPVGPGICMAGATPIATTRGTLPLSSVRAGDHVVTRGGSRAAVLWCGSVEVPALGAYAPVRLKAPPFGTAGDLIVHPGHRLALSGTEVEYLFGEEEVLVEAGALVDGETVIPEPTGPLFRYHGLLLDDHHIIAPGGCAMESLCIGALARDRDLALTTPLGELARAGHLPVQRRTALRDAEPYEAAALAMARRAGRSLFAA</sequence>
<gene>
    <name evidence="2" type="ORF">N5I32_16990</name>
</gene>
<dbReference type="Pfam" id="PF13403">
    <property type="entry name" value="Hint_2"/>
    <property type="match status" value="1"/>
</dbReference>
<organism evidence="2 3">
    <name type="scientific">Albidovulum sediminis</name>
    <dbReference type="NCBI Taxonomy" id="3066345"/>
    <lineage>
        <taxon>Bacteria</taxon>
        <taxon>Pseudomonadati</taxon>
        <taxon>Pseudomonadota</taxon>
        <taxon>Alphaproteobacteria</taxon>
        <taxon>Rhodobacterales</taxon>
        <taxon>Paracoccaceae</taxon>
        <taxon>Albidovulum</taxon>
    </lineage>
</organism>
<keyword evidence="3" id="KW-1185">Reference proteome</keyword>
<comment type="caution">
    <text evidence="2">The sequence shown here is derived from an EMBL/GenBank/DDBJ whole genome shotgun (WGS) entry which is preliminary data.</text>
</comment>
<dbReference type="SUPFAM" id="SSF51294">
    <property type="entry name" value="Hedgehog/intein (Hint) domain"/>
    <property type="match status" value="1"/>
</dbReference>
<dbReference type="EMBL" id="JAOCQF010000003">
    <property type="protein sequence ID" value="MCT8331217.1"/>
    <property type="molecule type" value="Genomic_DNA"/>
</dbReference>
<evidence type="ECO:0000313" key="3">
    <source>
        <dbReference type="Proteomes" id="UP001205601"/>
    </source>
</evidence>
<dbReference type="InterPro" id="IPR028992">
    <property type="entry name" value="Hedgehog/Intein_dom"/>
</dbReference>
<name>A0ABT2NQL2_9RHOB</name>
<feature type="domain" description="Hedgehog/Intein (Hint)" evidence="1">
    <location>
        <begin position="163"/>
        <end position="301"/>
    </location>
</feature>
<dbReference type="InterPro" id="IPR036844">
    <property type="entry name" value="Hint_dom_sf"/>
</dbReference>
<proteinExistence type="predicted"/>
<evidence type="ECO:0000259" key="1">
    <source>
        <dbReference type="Pfam" id="PF13403"/>
    </source>
</evidence>
<protein>
    <submittedName>
        <fullName evidence="2">Hint domain-containing protein</fullName>
    </submittedName>
</protein>
<evidence type="ECO:0000313" key="2">
    <source>
        <dbReference type="EMBL" id="MCT8331217.1"/>
    </source>
</evidence>
<dbReference type="RefSeq" id="WP_261497096.1">
    <property type="nucleotide sequence ID" value="NZ_JAOCQF010000003.1"/>
</dbReference>